<dbReference type="EMBL" id="JAWJZF010000517">
    <property type="protein sequence ID" value="MDX2297297.1"/>
    <property type="molecule type" value="Genomic_DNA"/>
</dbReference>
<dbReference type="Proteomes" id="UP001278571">
    <property type="component" value="Unassembled WGS sequence"/>
</dbReference>
<comment type="caution">
    <text evidence="3">The sequence shown here is derived from an EMBL/GenBank/DDBJ whole genome shotgun (WGS) entry which is preliminary data.</text>
</comment>
<gene>
    <name evidence="3" type="ORF">R2363_34600</name>
</gene>
<organism evidence="3 4">
    <name type="scientific">Streptomyces roseolus</name>
    <dbReference type="NCBI Taxonomy" id="67358"/>
    <lineage>
        <taxon>Bacteria</taxon>
        <taxon>Bacillati</taxon>
        <taxon>Actinomycetota</taxon>
        <taxon>Actinomycetes</taxon>
        <taxon>Kitasatosporales</taxon>
        <taxon>Streptomycetaceae</taxon>
        <taxon>Streptomyces</taxon>
    </lineage>
</organism>
<proteinExistence type="predicted"/>
<reference evidence="3 4" key="1">
    <citation type="submission" date="2023-10" db="EMBL/GenBank/DDBJ databases">
        <authorList>
            <person name="Wang X.X."/>
        </authorList>
    </citation>
    <scope>NUCLEOTIDE SEQUENCE [LARGE SCALE GENOMIC DNA]</scope>
    <source>
        <strain evidence="3 4">NBRC 12816</strain>
    </source>
</reference>
<dbReference type="PROSITE" id="PS51725">
    <property type="entry name" value="ABM"/>
    <property type="match status" value="1"/>
</dbReference>
<dbReference type="Gene3D" id="3.30.70.100">
    <property type="match status" value="1"/>
</dbReference>
<accession>A0ABU4KHV0</accession>
<dbReference type="GO" id="GO:0004497">
    <property type="term" value="F:monooxygenase activity"/>
    <property type="evidence" value="ECO:0007669"/>
    <property type="project" value="UniProtKB-KW"/>
</dbReference>
<dbReference type="RefSeq" id="WP_319013430.1">
    <property type="nucleotide sequence ID" value="NZ_JAWJZF010000517.1"/>
</dbReference>
<evidence type="ECO:0000256" key="1">
    <source>
        <dbReference type="SAM" id="MobiDB-lite"/>
    </source>
</evidence>
<feature type="region of interest" description="Disordered" evidence="1">
    <location>
        <begin position="1"/>
        <end position="25"/>
    </location>
</feature>
<keyword evidence="3" id="KW-0560">Oxidoreductase</keyword>
<name>A0ABU4KHV0_9ACTN</name>
<dbReference type="SUPFAM" id="SSF54909">
    <property type="entry name" value="Dimeric alpha+beta barrel"/>
    <property type="match status" value="1"/>
</dbReference>
<feature type="domain" description="ABM" evidence="2">
    <location>
        <begin position="27"/>
        <end position="117"/>
    </location>
</feature>
<dbReference type="InterPro" id="IPR007138">
    <property type="entry name" value="ABM_dom"/>
</dbReference>
<dbReference type="Pfam" id="PF03992">
    <property type="entry name" value="ABM"/>
    <property type="match status" value="1"/>
</dbReference>
<evidence type="ECO:0000313" key="4">
    <source>
        <dbReference type="Proteomes" id="UP001278571"/>
    </source>
</evidence>
<protein>
    <submittedName>
        <fullName evidence="3">Antibiotic biosynthesis monooxygenase family protein</fullName>
    </submittedName>
</protein>
<keyword evidence="3" id="KW-0503">Monooxygenase</keyword>
<keyword evidence="4" id="KW-1185">Reference proteome</keyword>
<sequence length="142" mass="15083">MPNGEQQESDVVGAGGAAGREGPGPEVTFVNRFTVHGAPEEFEEVFARTSAFMARQPGFVRHSLLREVDDPAGYVNLAVWTDRASFRRAVRQPGFAPHAAALRALSRSENGLFTARLSVTAAEAHEAGAAVGHGERPVRSGS</sequence>
<evidence type="ECO:0000313" key="3">
    <source>
        <dbReference type="EMBL" id="MDX2297297.1"/>
    </source>
</evidence>
<feature type="compositionally biased region" description="Gly residues" evidence="1">
    <location>
        <begin position="13"/>
        <end position="22"/>
    </location>
</feature>
<evidence type="ECO:0000259" key="2">
    <source>
        <dbReference type="PROSITE" id="PS51725"/>
    </source>
</evidence>
<dbReference type="InterPro" id="IPR011008">
    <property type="entry name" value="Dimeric_a/b-barrel"/>
</dbReference>